<evidence type="ECO:0000259" key="1">
    <source>
        <dbReference type="Pfam" id="PF04326"/>
    </source>
</evidence>
<dbReference type="AlphaFoldDB" id="A0A0F3GRM4"/>
<proteinExistence type="predicted"/>
<organism evidence="2 3">
    <name type="scientific">Candidatus Magnetobacterium bavaricum</name>
    <dbReference type="NCBI Taxonomy" id="29290"/>
    <lineage>
        <taxon>Bacteria</taxon>
        <taxon>Pseudomonadati</taxon>
        <taxon>Nitrospirota</taxon>
        <taxon>Thermodesulfovibrionia</taxon>
        <taxon>Thermodesulfovibrionales</taxon>
        <taxon>Candidatus Magnetobacteriaceae</taxon>
        <taxon>Candidatus Magnetobacterium</taxon>
    </lineage>
</organism>
<comment type="caution">
    <text evidence="2">The sequence shown here is derived from an EMBL/GenBank/DDBJ whole genome shotgun (WGS) entry which is preliminary data.</text>
</comment>
<keyword evidence="3" id="KW-1185">Reference proteome</keyword>
<dbReference type="InterPro" id="IPR007421">
    <property type="entry name" value="Schlafen_AlbA_2_dom"/>
</dbReference>
<evidence type="ECO:0000313" key="2">
    <source>
        <dbReference type="EMBL" id="KJU84615.1"/>
    </source>
</evidence>
<sequence length="85" mass="9715">MNLSVIRKMVREGDMSRDAMVYLINCRSECEWLDYKAMINLDSNRGLCDFSKHVIAIKNVGGGYIVLGVEDKTWEPKGLSEPLKY</sequence>
<evidence type="ECO:0000313" key="3">
    <source>
        <dbReference type="Proteomes" id="UP000033423"/>
    </source>
</evidence>
<dbReference type="Gene3D" id="3.30.950.30">
    <property type="entry name" value="Schlafen, AAA domain"/>
    <property type="match status" value="1"/>
</dbReference>
<protein>
    <recommendedName>
        <fullName evidence="1">Schlafen AlbA-2 domain-containing protein</fullName>
    </recommendedName>
</protein>
<feature type="non-terminal residue" evidence="2">
    <location>
        <position position="85"/>
    </location>
</feature>
<dbReference type="Pfam" id="PF04326">
    <property type="entry name" value="SLFN_AlbA_2"/>
    <property type="match status" value="1"/>
</dbReference>
<dbReference type="InterPro" id="IPR038461">
    <property type="entry name" value="Schlafen_AlbA_2_dom_sf"/>
</dbReference>
<dbReference type="EMBL" id="LACI01001366">
    <property type="protein sequence ID" value="KJU84615.1"/>
    <property type="molecule type" value="Genomic_DNA"/>
</dbReference>
<name>A0A0F3GRM4_9BACT</name>
<dbReference type="Proteomes" id="UP000033423">
    <property type="component" value="Unassembled WGS sequence"/>
</dbReference>
<feature type="domain" description="Schlafen AlbA-2" evidence="1">
    <location>
        <begin position="29"/>
        <end position="79"/>
    </location>
</feature>
<accession>A0A0F3GRM4</accession>
<reference evidence="2 3" key="1">
    <citation type="submission" date="2015-02" db="EMBL/GenBank/DDBJ databases">
        <title>Single-cell genomics of uncultivated deep-branching MTB reveals a conserved set of magnetosome genes.</title>
        <authorList>
            <person name="Kolinko S."/>
            <person name="Richter M."/>
            <person name="Glockner F.O."/>
            <person name="Brachmann A."/>
            <person name="Schuler D."/>
        </authorList>
    </citation>
    <scope>NUCLEOTIDE SEQUENCE [LARGE SCALE GENOMIC DNA]</scope>
    <source>
        <strain evidence="2">TM-1</strain>
    </source>
</reference>
<gene>
    <name evidence="2" type="ORF">MBAV_003191</name>
</gene>